<dbReference type="EMBL" id="AVOT02074957">
    <property type="protein sequence ID" value="MBW0563891.1"/>
    <property type="molecule type" value="Genomic_DNA"/>
</dbReference>
<protein>
    <submittedName>
        <fullName evidence="2">Uncharacterized protein</fullName>
    </submittedName>
</protein>
<evidence type="ECO:0000256" key="1">
    <source>
        <dbReference type="SAM" id="MobiDB-lite"/>
    </source>
</evidence>
<name>A0A9Q3JKZ9_9BASI</name>
<accession>A0A9Q3JKZ9</accession>
<comment type="caution">
    <text evidence="2">The sequence shown here is derived from an EMBL/GenBank/DDBJ whole genome shotgun (WGS) entry which is preliminary data.</text>
</comment>
<keyword evidence="3" id="KW-1185">Reference proteome</keyword>
<reference evidence="2" key="1">
    <citation type="submission" date="2021-03" db="EMBL/GenBank/DDBJ databases">
        <title>Draft genome sequence of rust myrtle Austropuccinia psidii MF-1, a brazilian biotype.</title>
        <authorList>
            <person name="Quecine M.C."/>
            <person name="Pachon D.M.R."/>
            <person name="Bonatelli M.L."/>
            <person name="Correr F.H."/>
            <person name="Franceschini L.M."/>
            <person name="Leite T.F."/>
            <person name="Margarido G.R.A."/>
            <person name="Almeida C.A."/>
            <person name="Ferrarezi J.A."/>
            <person name="Labate C.A."/>
        </authorList>
    </citation>
    <scope>NUCLEOTIDE SEQUENCE</scope>
    <source>
        <strain evidence="2">MF-1</strain>
    </source>
</reference>
<organism evidence="2 3">
    <name type="scientific">Austropuccinia psidii MF-1</name>
    <dbReference type="NCBI Taxonomy" id="1389203"/>
    <lineage>
        <taxon>Eukaryota</taxon>
        <taxon>Fungi</taxon>
        <taxon>Dikarya</taxon>
        <taxon>Basidiomycota</taxon>
        <taxon>Pucciniomycotina</taxon>
        <taxon>Pucciniomycetes</taxon>
        <taxon>Pucciniales</taxon>
        <taxon>Sphaerophragmiaceae</taxon>
        <taxon>Austropuccinia</taxon>
    </lineage>
</organism>
<feature type="region of interest" description="Disordered" evidence="1">
    <location>
        <begin position="29"/>
        <end position="54"/>
    </location>
</feature>
<dbReference type="Proteomes" id="UP000765509">
    <property type="component" value="Unassembled WGS sequence"/>
</dbReference>
<evidence type="ECO:0000313" key="2">
    <source>
        <dbReference type="EMBL" id="MBW0563891.1"/>
    </source>
</evidence>
<sequence>MQKHFQESKLTLSPHICLLVEESFIPLGEKSRDSSPVTPSDTEHMEKGKGKRKSEILISAQKWTPISMHRPRKPHLSSEKQGRPTLITFKGKITAINPVANSKGKFPKAAEKKSLQGTVKGKYPKKKVFDLFQTLIACPLYTSETLESQGTSQRK</sequence>
<gene>
    <name evidence="2" type="ORF">O181_103606</name>
</gene>
<proteinExistence type="predicted"/>
<dbReference type="AlphaFoldDB" id="A0A9Q3JKZ9"/>
<evidence type="ECO:0000313" key="3">
    <source>
        <dbReference type="Proteomes" id="UP000765509"/>
    </source>
</evidence>